<dbReference type="InterPro" id="IPR036465">
    <property type="entry name" value="vWFA_dom_sf"/>
</dbReference>
<comment type="subcellular location">
    <subcellularLocation>
        <location evidence="1">Cytoplasm</location>
    </subcellularLocation>
</comment>
<dbReference type="GO" id="GO:0046872">
    <property type="term" value="F:metal ion binding"/>
    <property type="evidence" value="ECO:0007669"/>
    <property type="project" value="UniProtKB-KW"/>
</dbReference>
<evidence type="ECO:0000256" key="3">
    <source>
        <dbReference type="ARBA" id="ARBA00022490"/>
    </source>
</evidence>
<comment type="similarity">
    <text evidence="2">Belongs to the Ro 60 kDa family.</text>
</comment>
<evidence type="ECO:0000313" key="8">
    <source>
        <dbReference type="EMBL" id="KAE9528516.1"/>
    </source>
</evidence>
<protein>
    <recommendedName>
        <fullName evidence="7">TROVE domain-containing protein</fullName>
    </recommendedName>
</protein>
<dbReference type="PANTHER" id="PTHR14202">
    <property type="entry name" value="60 KDA RIBONUCLEOPROTEIN SSA/RO"/>
    <property type="match status" value="1"/>
</dbReference>
<feature type="domain" description="TROVE" evidence="7">
    <location>
        <begin position="1"/>
        <end position="379"/>
    </location>
</feature>
<evidence type="ECO:0000256" key="4">
    <source>
        <dbReference type="ARBA" id="ARBA00022723"/>
    </source>
</evidence>
<sequence>MYAKMKNYSLIEYKLRRFIYLGEKTSIYVPPVHKKLFWENKNRQDFKITGINLIGEIIRKNNTEDINSIVPTISKIANEKQPQNCENLIFLLTVCAKFNLDNCQKMKTDAYAKITTYCTDGLKLMMFFKFCSTATKILYEKGYITKRSSGFGEGARTAIRKWYLNREPLETVKFIMQYKTYHGVCHKQIMNTIHLRSNDPSHQVYITYVLHDMKKLVDIYETKLLIQDDDTSEEILDKIQQKCVYNYIKKVHRIDNPTNSKLTSDLKWNDLGKDFKIVVSKMLQSSKVLTNYVQQLPLNILLDNTFSFSQHRLFHNLRGRIGCMEFIMRFNNIKEIQESEIHPFESYLEYLRYTKTGPTVYALNKTKEFTKNMLFDTNMDGAGCSNNIVLTKKKKENKSLRLIKSQNKFCKTDVYFMKPLPTHSPKLQELLSTNLMKITLNNLNPTNRRLLIAYDSRSYYISAVSCRYMHVKFLKVCEAISLIVQSIAYPNQLKANNKPTIIALQNGHKFKIVDVDCDLIWKTASLEYRLFGNTAALEQKNNNRVRNVKPLDTLVWSKECNIMYDVFLFVGTNKMDLRMIRKAKAQYEAYFSNSKIKIIVCCLNGNHTERINCSRDGLLFIPGFDKNVGRIIELFINNKF</sequence>
<keyword evidence="4" id="KW-0479">Metal-binding</keyword>
<dbReference type="InterPro" id="IPR040322">
    <property type="entry name" value="TROVE2"/>
</dbReference>
<organism evidence="8 9">
    <name type="scientific">Aphis glycines</name>
    <name type="common">Soybean aphid</name>
    <dbReference type="NCBI Taxonomy" id="307491"/>
    <lineage>
        <taxon>Eukaryota</taxon>
        <taxon>Metazoa</taxon>
        <taxon>Ecdysozoa</taxon>
        <taxon>Arthropoda</taxon>
        <taxon>Hexapoda</taxon>
        <taxon>Insecta</taxon>
        <taxon>Pterygota</taxon>
        <taxon>Neoptera</taxon>
        <taxon>Paraneoptera</taxon>
        <taxon>Hemiptera</taxon>
        <taxon>Sternorrhyncha</taxon>
        <taxon>Aphidomorpha</taxon>
        <taxon>Aphidoidea</taxon>
        <taxon>Aphididae</taxon>
        <taxon>Aphidini</taxon>
        <taxon>Aphis</taxon>
        <taxon>Aphis</taxon>
    </lineage>
</organism>
<dbReference type="OrthoDB" id="6098064at2759"/>
<keyword evidence="6" id="KW-0687">Ribonucleoprotein</keyword>
<comment type="caution">
    <text evidence="8">The sequence shown here is derived from an EMBL/GenBank/DDBJ whole genome shotgun (WGS) entry which is preliminary data.</text>
</comment>
<keyword evidence="3" id="KW-0963">Cytoplasm</keyword>
<evidence type="ECO:0000259" key="7">
    <source>
        <dbReference type="PROSITE" id="PS50988"/>
    </source>
</evidence>
<evidence type="ECO:0000256" key="1">
    <source>
        <dbReference type="ARBA" id="ARBA00004496"/>
    </source>
</evidence>
<evidence type="ECO:0000256" key="2">
    <source>
        <dbReference type="ARBA" id="ARBA00007814"/>
    </source>
</evidence>
<dbReference type="Proteomes" id="UP000475862">
    <property type="component" value="Unassembled WGS sequence"/>
</dbReference>
<dbReference type="SUPFAM" id="SSF140864">
    <property type="entry name" value="TROVE domain-like"/>
    <property type="match status" value="1"/>
</dbReference>
<dbReference type="InterPro" id="IPR008858">
    <property type="entry name" value="TROVE_dom"/>
</dbReference>
<evidence type="ECO:0000256" key="6">
    <source>
        <dbReference type="ARBA" id="ARBA00023274"/>
    </source>
</evidence>
<name>A0A6G0T990_APHGL</name>
<accession>A0A6G0T990</accession>
<dbReference type="EMBL" id="VYZN01000048">
    <property type="protein sequence ID" value="KAE9528516.1"/>
    <property type="molecule type" value="Genomic_DNA"/>
</dbReference>
<dbReference type="Gene3D" id="3.40.50.410">
    <property type="entry name" value="von Willebrand factor, type A domain"/>
    <property type="match status" value="1"/>
</dbReference>
<reference evidence="8 9" key="1">
    <citation type="submission" date="2019-08" db="EMBL/GenBank/DDBJ databases">
        <title>The genome of the soybean aphid Biotype 1, its phylome, world population structure and adaptation to the North American continent.</title>
        <authorList>
            <person name="Giordano R."/>
            <person name="Donthu R.K."/>
            <person name="Hernandez A.G."/>
            <person name="Wright C.L."/>
            <person name="Zimin A.V."/>
        </authorList>
    </citation>
    <scope>NUCLEOTIDE SEQUENCE [LARGE SCALE GENOMIC DNA]</scope>
    <source>
        <tissue evidence="8">Whole aphids</tissue>
    </source>
</reference>
<proteinExistence type="inferred from homology"/>
<dbReference type="PROSITE" id="PS50988">
    <property type="entry name" value="TROVE"/>
    <property type="match status" value="1"/>
</dbReference>
<dbReference type="PANTHER" id="PTHR14202:SF0">
    <property type="entry name" value="RNA-BINDING PROTEIN RO60"/>
    <property type="match status" value="1"/>
</dbReference>
<dbReference type="InterPro" id="IPR037214">
    <property type="entry name" value="TROVE_dom_sf"/>
</dbReference>
<keyword evidence="5" id="KW-0694">RNA-binding</keyword>
<keyword evidence="9" id="KW-1185">Reference proteome</keyword>
<evidence type="ECO:0000313" key="9">
    <source>
        <dbReference type="Proteomes" id="UP000475862"/>
    </source>
</evidence>
<gene>
    <name evidence="8" type="ORF">AGLY_012087</name>
</gene>
<dbReference type="GO" id="GO:0005737">
    <property type="term" value="C:cytoplasm"/>
    <property type="evidence" value="ECO:0007669"/>
    <property type="project" value="UniProtKB-SubCell"/>
</dbReference>
<dbReference type="GO" id="GO:1990904">
    <property type="term" value="C:ribonucleoprotein complex"/>
    <property type="evidence" value="ECO:0007669"/>
    <property type="project" value="UniProtKB-KW"/>
</dbReference>
<dbReference type="GO" id="GO:0003723">
    <property type="term" value="F:RNA binding"/>
    <property type="evidence" value="ECO:0007669"/>
    <property type="project" value="UniProtKB-KW"/>
</dbReference>
<dbReference type="AlphaFoldDB" id="A0A6G0T990"/>
<evidence type="ECO:0000256" key="5">
    <source>
        <dbReference type="ARBA" id="ARBA00022884"/>
    </source>
</evidence>